<protein>
    <submittedName>
        <fullName evidence="1">Uncharacterized protein</fullName>
    </submittedName>
</protein>
<evidence type="ECO:0000313" key="2">
    <source>
        <dbReference type="Proteomes" id="UP000018545"/>
    </source>
</evidence>
<dbReference type="KEGG" id="csi:P262_p2111"/>
<sequence>MTVSRARRFEGSAIWKVCEPPFMPFGHVYRAQRPLSS</sequence>
<name>V5U7D4_9ENTR</name>
<accession>V5U7D4</accession>
<keyword evidence="1" id="KW-0614">Plasmid</keyword>
<dbReference type="AlphaFoldDB" id="V5U7D4"/>
<geneLocation type="plasmid" evidence="1 2">
    <name>p2</name>
</geneLocation>
<organism evidence="1 2">
    <name type="scientific">Cronobacter malonaticus</name>
    <dbReference type="NCBI Taxonomy" id="413503"/>
    <lineage>
        <taxon>Bacteria</taxon>
        <taxon>Pseudomonadati</taxon>
        <taxon>Pseudomonadota</taxon>
        <taxon>Gammaproteobacteria</taxon>
        <taxon>Enterobacterales</taxon>
        <taxon>Enterobacteriaceae</taxon>
        <taxon>Cronobacter</taxon>
    </lineage>
</organism>
<gene>
    <name evidence="1" type="ORF">P262_p2111</name>
</gene>
<dbReference type="EMBL" id="CP006733">
    <property type="protein sequence ID" value="AHB72679.1"/>
    <property type="molecule type" value="Genomic_DNA"/>
</dbReference>
<dbReference type="HOGENOM" id="CLU_213392_0_0_6"/>
<reference evidence="1 2" key="1">
    <citation type="journal article" date="2014" name="Genome Announc.">
        <title>Complete Genome Sequence of Cronobacter sakazakii Strain CMCC 45402.</title>
        <authorList>
            <person name="Zhao Z."/>
            <person name="Wang L."/>
            <person name="Wang B."/>
            <person name="Liang H."/>
            <person name="Ye Q."/>
            <person name="Zeng M."/>
        </authorList>
    </citation>
    <scope>NUCLEOTIDE SEQUENCE [LARGE SCALE GENOMIC DNA]</scope>
    <source>
        <strain evidence="2">45402</strain>
        <plasmid evidence="2">Plasmid p2</plasmid>
    </source>
</reference>
<dbReference type="Proteomes" id="UP000018545">
    <property type="component" value="Plasmid p2"/>
</dbReference>
<evidence type="ECO:0000313" key="1">
    <source>
        <dbReference type="EMBL" id="AHB72679.1"/>
    </source>
</evidence>
<proteinExistence type="predicted"/>